<sequence>MAFPNGSFFGGEGIISDNDPEEQEKMIKYNGVPPTIYKKCTQGKYLLLAYGVSKP</sequence>
<organism evidence="1 2">
    <name type="scientific">Melghirimyces profundicolus</name>
    <dbReference type="NCBI Taxonomy" id="1242148"/>
    <lineage>
        <taxon>Bacteria</taxon>
        <taxon>Bacillati</taxon>
        <taxon>Bacillota</taxon>
        <taxon>Bacilli</taxon>
        <taxon>Bacillales</taxon>
        <taxon>Thermoactinomycetaceae</taxon>
        <taxon>Melghirimyces</taxon>
    </lineage>
</organism>
<gene>
    <name evidence="1" type="ORF">C8P63_12280</name>
</gene>
<evidence type="ECO:0000313" key="2">
    <source>
        <dbReference type="Proteomes" id="UP000244240"/>
    </source>
</evidence>
<proteinExistence type="predicted"/>
<protein>
    <submittedName>
        <fullName evidence="1">Uncharacterized protein</fullName>
    </submittedName>
</protein>
<keyword evidence="2" id="KW-1185">Reference proteome</keyword>
<dbReference type="AlphaFoldDB" id="A0A2T6BGE1"/>
<accession>A0A2T6BGE1</accession>
<name>A0A2T6BGE1_9BACL</name>
<evidence type="ECO:0000313" key="1">
    <source>
        <dbReference type="EMBL" id="PTX55120.1"/>
    </source>
</evidence>
<dbReference type="Proteomes" id="UP000244240">
    <property type="component" value="Unassembled WGS sequence"/>
</dbReference>
<reference evidence="1 2" key="1">
    <citation type="submission" date="2018-04" db="EMBL/GenBank/DDBJ databases">
        <title>Genomic Encyclopedia of Archaeal and Bacterial Type Strains, Phase II (KMG-II): from individual species to whole genera.</title>
        <authorList>
            <person name="Goeker M."/>
        </authorList>
    </citation>
    <scope>NUCLEOTIDE SEQUENCE [LARGE SCALE GENOMIC DNA]</scope>
    <source>
        <strain evidence="1 2">DSM 45787</strain>
    </source>
</reference>
<dbReference type="EMBL" id="QBKR01000022">
    <property type="protein sequence ID" value="PTX55120.1"/>
    <property type="molecule type" value="Genomic_DNA"/>
</dbReference>
<comment type="caution">
    <text evidence="1">The sequence shown here is derived from an EMBL/GenBank/DDBJ whole genome shotgun (WGS) entry which is preliminary data.</text>
</comment>